<reference evidence="1" key="1">
    <citation type="submission" date="2020-12" db="EMBL/GenBank/DDBJ databases">
        <authorList>
            <person name="Iha C."/>
        </authorList>
    </citation>
    <scope>NUCLEOTIDE SEQUENCE</scope>
</reference>
<proteinExistence type="predicted"/>
<dbReference type="Proteomes" id="UP000708148">
    <property type="component" value="Unassembled WGS sequence"/>
</dbReference>
<dbReference type="AlphaFoldDB" id="A0A8S1JET0"/>
<gene>
    <name evidence="1" type="ORF">OSTQU699_LOCUS10174</name>
</gene>
<organism evidence="1 2">
    <name type="scientific">Ostreobium quekettii</name>
    <dbReference type="NCBI Taxonomy" id="121088"/>
    <lineage>
        <taxon>Eukaryota</taxon>
        <taxon>Viridiplantae</taxon>
        <taxon>Chlorophyta</taxon>
        <taxon>core chlorophytes</taxon>
        <taxon>Ulvophyceae</taxon>
        <taxon>TCBD clade</taxon>
        <taxon>Bryopsidales</taxon>
        <taxon>Ostreobineae</taxon>
        <taxon>Ostreobiaceae</taxon>
        <taxon>Ostreobium</taxon>
    </lineage>
</organism>
<evidence type="ECO:0000313" key="1">
    <source>
        <dbReference type="EMBL" id="CAD7704819.1"/>
    </source>
</evidence>
<comment type="caution">
    <text evidence="1">The sequence shown here is derived from an EMBL/GenBank/DDBJ whole genome shotgun (WGS) entry which is preliminary data.</text>
</comment>
<dbReference type="EMBL" id="CAJHUC010002957">
    <property type="protein sequence ID" value="CAD7704819.1"/>
    <property type="molecule type" value="Genomic_DNA"/>
</dbReference>
<protein>
    <submittedName>
        <fullName evidence="1">Uncharacterized protein</fullName>
    </submittedName>
</protein>
<keyword evidence="2" id="KW-1185">Reference proteome</keyword>
<accession>A0A8S1JET0</accession>
<name>A0A8S1JET0_9CHLO</name>
<evidence type="ECO:0000313" key="2">
    <source>
        <dbReference type="Proteomes" id="UP000708148"/>
    </source>
</evidence>
<sequence length="327" mass="37674">MASAFPSSGDLVLLCTPEGQVYTVGPGLRHPELVVCGTTRQAGANLRAAVLRVKRKGDEFGFESLEAHYRLLKPGRTPPWRLTFAAVTWGKWERWEFAHWQEFQASPMQAALCTLRSAMLPEVEMDLMCVRVPPSLAHGVGTWQLEPTTAENASADVGSLDFLLQSVHENNRRLFATDTQATVVRPLSQLAKADLVLGMQPQRATRIEEIDFDLCRIALRMEWSEFRDRILQRPLRKAFEAWRTASKEHHTSVEALLKRHSLNRAFQGWKKMVHKRTRRREWRERDTHEHFLLTKAFHKWREAARRRHFPKPANTWQEGSPIAVTSK</sequence>